<sequence length="537" mass="56733">MTALTDRLAVIAGDGAVASWAELDELAVADHAEEIAASPLAPVLAQALAAAAGASPPGWDGASANFVTGLSNQTSLLALASSLEELLASPITVQTYGTRLHDALLDGLTVAIADTPLLAASRLEGAIRLAIADAVNPFAVLGRITSLSSDVPEEFAERLPRLLGAAMDRWADNSAVVGPIRQALDQLRHHEAAAVDAMFELACDHLRMALSAETLPAAMESLTTARAGFATVDAAEEARHDARAYAAACDAILAFSAQDAYRLTDAKQRLSEALQQRGAWLTAMHQPSWLRPRLAAELAWHRLALVLDAATDYLSHPVWFNVWEALDAVLQAYRQARSMRPLPSSKDSTGLAAIIEPAIEGAILQKQSQLAALSRSITQAAKPTAPAFDVPTAELLLARIEVLATGARDRQPRSSSSGPADGDQGDEEPHPPDTTRLYALAPALTRVLGEQQAAVLADGLDDDKLRTVEGLAYSGDLTRSRTSHPVLDPLLDEILRELAQSPAFTGEAKSTFGLLVQQTLLFLFSTATALCDLGVGS</sequence>
<organism evidence="2 3">
    <name type="scientific">Kibdelosporangium philippinense</name>
    <dbReference type="NCBI Taxonomy" id="211113"/>
    <lineage>
        <taxon>Bacteria</taxon>
        <taxon>Bacillati</taxon>
        <taxon>Actinomycetota</taxon>
        <taxon>Actinomycetes</taxon>
        <taxon>Pseudonocardiales</taxon>
        <taxon>Pseudonocardiaceae</taxon>
        <taxon>Kibdelosporangium</taxon>
    </lineage>
</organism>
<feature type="region of interest" description="Disordered" evidence="1">
    <location>
        <begin position="407"/>
        <end position="434"/>
    </location>
</feature>
<gene>
    <name evidence="2" type="ORF">LWC34_45920</name>
</gene>
<evidence type="ECO:0000313" key="2">
    <source>
        <dbReference type="EMBL" id="MCE7010094.1"/>
    </source>
</evidence>
<dbReference type="RefSeq" id="WP_233731556.1">
    <property type="nucleotide sequence ID" value="NZ_JAJVCN010000004.1"/>
</dbReference>
<evidence type="ECO:0000256" key="1">
    <source>
        <dbReference type="SAM" id="MobiDB-lite"/>
    </source>
</evidence>
<name>A0ABS8ZQU3_9PSEU</name>
<accession>A0ABS8ZQU3</accession>
<evidence type="ECO:0000313" key="3">
    <source>
        <dbReference type="Proteomes" id="UP001521150"/>
    </source>
</evidence>
<comment type="caution">
    <text evidence="2">The sequence shown here is derived from an EMBL/GenBank/DDBJ whole genome shotgun (WGS) entry which is preliminary data.</text>
</comment>
<dbReference type="Proteomes" id="UP001521150">
    <property type="component" value="Unassembled WGS sequence"/>
</dbReference>
<protein>
    <submittedName>
        <fullName evidence="2">Uncharacterized protein</fullName>
    </submittedName>
</protein>
<dbReference type="EMBL" id="JAJVCN010000004">
    <property type="protein sequence ID" value="MCE7010094.1"/>
    <property type="molecule type" value="Genomic_DNA"/>
</dbReference>
<keyword evidence="3" id="KW-1185">Reference proteome</keyword>
<reference evidence="2 3" key="1">
    <citation type="submission" date="2021-12" db="EMBL/GenBank/DDBJ databases">
        <title>Genome sequence of Kibdelosporangium philippinense ATCC 49844.</title>
        <authorList>
            <person name="Fedorov E.A."/>
            <person name="Omeragic M."/>
            <person name="Shalygina K.F."/>
            <person name="Maclea K.S."/>
        </authorList>
    </citation>
    <scope>NUCLEOTIDE SEQUENCE [LARGE SCALE GENOMIC DNA]</scope>
    <source>
        <strain evidence="2 3">ATCC 49844</strain>
    </source>
</reference>
<proteinExistence type="predicted"/>